<dbReference type="EnsemblPlants" id="Pp3c1_70V3.2">
    <property type="protein sequence ID" value="Pp3c1_70V3.2"/>
    <property type="gene ID" value="Pp3c1_70"/>
</dbReference>
<dbReference type="EnsemblPlants" id="Pp3c1_70V3.1">
    <property type="protein sequence ID" value="Pp3c1_70V3.1"/>
    <property type="gene ID" value="Pp3c1_70"/>
</dbReference>
<feature type="region of interest" description="Disordered" evidence="1">
    <location>
        <begin position="491"/>
        <end position="516"/>
    </location>
</feature>
<dbReference type="Gramene" id="Pp3c1_70V3.1">
    <property type="protein sequence ID" value="Pp3c1_70V3.1"/>
    <property type="gene ID" value="Pp3c1_70"/>
</dbReference>
<dbReference type="InParanoid" id="A0A2K1L6F6"/>
<dbReference type="InterPro" id="IPR038508">
    <property type="entry name" value="ArfGAP_dom_sf"/>
</dbReference>
<dbReference type="PANTHER" id="PTHR46085:SF3">
    <property type="entry name" value="ARF GTPASE ACTIVATING PROTEIN"/>
    <property type="match status" value="1"/>
</dbReference>
<sequence length="585" mass="63456">MAKFTPTEVANLQTGGNARAREFYFKELGLVRNPLPDSSDPIKLRNFINHVYVERRYTGDRQAPTKGHEGAGNEHESRRLEVRKPDLRSLSREDQNNDRRNNDSARKSDVEGCYSEKRSPSGFEPDRPPRKSYNDRERRRDEKTNPEASRAREKLPVRPFISRNPEDDGPPIRSVKEILGNDVPTLRVDAIGNQLSGTTLASVGLPNHARSQSLNHSGNGEAAASDPVVKRVSSESMISLIDLTADPEPFVTSTPASDPFAPTPATRPVVDTFAPITDPASTNVSLVDIFGSDPFAVAATAKPVADPFAPFTILKQTADPFGFGNPSASAATSSWATFDFTGNPAPPEECPGAFSASTATNKMTAQFSGSDGWNNSANSVGNVWSAFGSQTAVVPATLKATAPVPVQFNMFSTIEGQPTVAEAAMQMSFSIESNPGNELQTSSANGRPRRELPQDFFAQSDVSDMAARQDIAFSMGVGRIRAPQFPQRVLQVAAQPSRSRNPFDDDDTPSAPFNMGSLQAELPQLSEPLSGAASQWGQPILQFQPSAASANAFGYGMQSISNIHQSVLRNKTYLWKSTLHFKRLK</sequence>
<dbReference type="Proteomes" id="UP000006727">
    <property type="component" value="Chromosome 1"/>
</dbReference>
<evidence type="ECO:0000313" key="3">
    <source>
        <dbReference type="EnsemblPlants" id="Pp3c1_70V3.1"/>
    </source>
</evidence>
<accession>A0A2K1L6F6</accession>
<reference evidence="2 4" key="2">
    <citation type="journal article" date="2018" name="Plant J.">
        <title>The Physcomitrella patens chromosome-scale assembly reveals moss genome structure and evolution.</title>
        <authorList>
            <person name="Lang D."/>
            <person name="Ullrich K.K."/>
            <person name="Murat F."/>
            <person name="Fuchs J."/>
            <person name="Jenkins J."/>
            <person name="Haas F.B."/>
            <person name="Piednoel M."/>
            <person name="Gundlach H."/>
            <person name="Van Bel M."/>
            <person name="Meyberg R."/>
            <person name="Vives C."/>
            <person name="Morata J."/>
            <person name="Symeonidi A."/>
            <person name="Hiss M."/>
            <person name="Muchero W."/>
            <person name="Kamisugi Y."/>
            <person name="Saleh O."/>
            <person name="Blanc G."/>
            <person name="Decker E.L."/>
            <person name="van Gessel N."/>
            <person name="Grimwood J."/>
            <person name="Hayes R.D."/>
            <person name="Graham S.W."/>
            <person name="Gunter L.E."/>
            <person name="McDaniel S.F."/>
            <person name="Hoernstein S.N.W."/>
            <person name="Larsson A."/>
            <person name="Li F.W."/>
            <person name="Perroud P.F."/>
            <person name="Phillips J."/>
            <person name="Ranjan P."/>
            <person name="Rokshar D.S."/>
            <person name="Rothfels C.J."/>
            <person name="Schneider L."/>
            <person name="Shu S."/>
            <person name="Stevenson D.W."/>
            <person name="Thummler F."/>
            <person name="Tillich M."/>
            <person name="Villarreal Aguilar J.C."/>
            <person name="Widiez T."/>
            <person name="Wong G.K."/>
            <person name="Wymore A."/>
            <person name="Zhang Y."/>
            <person name="Zimmer A.D."/>
            <person name="Quatrano R.S."/>
            <person name="Mayer K.F.X."/>
            <person name="Goodstein D."/>
            <person name="Casacuberta J.M."/>
            <person name="Vandepoele K."/>
            <person name="Reski R."/>
            <person name="Cuming A.C."/>
            <person name="Tuskan G.A."/>
            <person name="Maumus F."/>
            <person name="Salse J."/>
            <person name="Schmutz J."/>
            <person name="Rensing S.A."/>
        </authorList>
    </citation>
    <scope>NUCLEOTIDE SEQUENCE [LARGE SCALE GENOMIC DNA]</scope>
    <source>
        <strain evidence="3 4">cv. Gransden 2004</strain>
    </source>
</reference>
<feature type="region of interest" description="Disordered" evidence="1">
    <location>
        <begin position="58"/>
        <end position="176"/>
    </location>
</feature>
<dbReference type="PANTHER" id="PTHR46085">
    <property type="entry name" value="ARFGAP/RECO-RELATED"/>
    <property type="match status" value="1"/>
</dbReference>
<dbReference type="GO" id="GO:0005096">
    <property type="term" value="F:GTPase activator activity"/>
    <property type="evidence" value="ECO:0007669"/>
    <property type="project" value="InterPro"/>
</dbReference>
<proteinExistence type="predicted"/>
<dbReference type="Gramene" id="Pp3c1_70V3.2">
    <property type="protein sequence ID" value="Pp3c1_70V3.2"/>
    <property type="gene ID" value="Pp3c1_70"/>
</dbReference>
<evidence type="ECO:0000313" key="4">
    <source>
        <dbReference type="Proteomes" id="UP000006727"/>
    </source>
</evidence>
<dbReference type="Gene3D" id="1.10.220.150">
    <property type="entry name" value="Arf GTPase activating protein"/>
    <property type="match status" value="1"/>
</dbReference>
<dbReference type="STRING" id="3218.A0A2K1L6F6"/>
<dbReference type="SUPFAM" id="SSF57863">
    <property type="entry name" value="ArfGap/RecO-like zinc finger"/>
    <property type="match status" value="1"/>
</dbReference>
<evidence type="ECO:0008006" key="5">
    <source>
        <dbReference type="Google" id="ProtNLM"/>
    </source>
</evidence>
<feature type="compositionally biased region" description="Basic and acidic residues" evidence="1">
    <location>
        <begin position="66"/>
        <end position="156"/>
    </location>
</feature>
<dbReference type="EMBL" id="ABEU02000001">
    <property type="protein sequence ID" value="PNR61581.1"/>
    <property type="molecule type" value="Genomic_DNA"/>
</dbReference>
<gene>
    <name evidence="2" type="ORF">PHYPA_000004</name>
</gene>
<evidence type="ECO:0000313" key="2">
    <source>
        <dbReference type="EMBL" id="PNR61581.1"/>
    </source>
</evidence>
<reference evidence="2 4" key="1">
    <citation type="journal article" date="2008" name="Science">
        <title>The Physcomitrella genome reveals evolutionary insights into the conquest of land by plants.</title>
        <authorList>
            <person name="Rensing S."/>
            <person name="Lang D."/>
            <person name="Zimmer A."/>
            <person name="Terry A."/>
            <person name="Salamov A."/>
            <person name="Shapiro H."/>
            <person name="Nishiyama T."/>
            <person name="Perroud P.-F."/>
            <person name="Lindquist E."/>
            <person name="Kamisugi Y."/>
            <person name="Tanahashi T."/>
            <person name="Sakakibara K."/>
            <person name="Fujita T."/>
            <person name="Oishi K."/>
            <person name="Shin-I T."/>
            <person name="Kuroki Y."/>
            <person name="Toyoda A."/>
            <person name="Suzuki Y."/>
            <person name="Hashimoto A."/>
            <person name="Yamaguchi K."/>
            <person name="Sugano A."/>
            <person name="Kohara Y."/>
            <person name="Fujiyama A."/>
            <person name="Anterola A."/>
            <person name="Aoki S."/>
            <person name="Ashton N."/>
            <person name="Barbazuk W.B."/>
            <person name="Barker E."/>
            <person name="Bennetzen J."/>
            <person name="Bezanilla M."/>
            <person name="Blankenship R."/>
            <person name="Cho S.H."/>
            <person name="Dutcher S."/>
            <person name="Estelle M."/>
            <person name="Fawcett J.A."/>
            <person name="Gundlach H."/>
            <person name="Hanada K."/>
            <person name="Heyl A."/>
            <person name="Hicks K.A."/>
            <person name="Hugh J."/>
            <person name="Lohr M."/>
            <person name="Mayer K."/>
            <person name="Melkozernov A."/>
            <person name="Murata T."/>
            <person name="Nelson D."/>
            <person name="Pils B."/>
            <person name="Prigge M."/>
            <person name="Reiss B."/>
            <person name="Renner T."/>
            <person name="Rombauts S."/>
            <person name="Rushton P."/>
            <person name="Sanderfoot A."/>
            <person name="Schween G."/>
            <person name="Shiu S.-H."/>
            <person name="Stueber K."/>
            <person name="Theodoulou F.L."/>
            <person name="Tu H."/>
            <person name="Van de Peer Y."/>
            <person name="Verrier P.J."/>
            <person name="Waters E."/>
            <person name="Wood A."/>
            <person name="Yang L."/>
            <person name="Cove D."/>
            <person name="Cuming A."/>
            <person name="Hasebe M."/>
            <person name="Lucas S."/>
            <person name="Mishler D.B."/>
            <person name="Reski R."/>
            <person name="Grigoriev I."/>
            <person name="Quatrano R.S."/>
            <person name="Boore J.L."/>
        </authorList>
    </citation>
    <scope>NUCLEOTIDE SEQUENCE [LARGE SCALE GENOMIC DNA]</scope>
    <source>
        <strain evidence="3 4">cv. Gransden 2004</strain>
    </source>
</reference>
<dbReference type="InterPro" id="IPR044820">
    <property type="entry name" value="AGD14-like"/>
</dbReference>
<evidence type="ECO:0000256" key="1">
    <source>
        <dbReference type="SAM" id="MobiDB-lite"/>
    </source>
</evidence>
<feature type="region of interest" description="Disordered" evidence="1">
    <location>
        <begin position="208"/>
        <end position="228"/>
    </location>
</feature>
<dbReference type="PaxDb" id="3218-PP1S283_9V6.1"/>
<name>A0A2K1L6F6_PHYPA</name>
<organism evidence="2">
    <name type="scientific">Physcomitrium patens</name>
    <name type="common">Spreading-leaved earth moss</name>
    <name type="synonym">Physcomitrella patens</name>
    <dbReference type="NCBI Taxonomy" id="3218"/>
    <lineage>
        <taxon>Eukaryota</taxon>
        <taxon>Viridiplantae</taxon>
        <taxon>Streptophyta</taxon>
        <taxon>Embryophyta</taxon>
        <taxon>Bryophyta</taxon>
        <taxon>Bryophytina</taxon>
        <taxon>Bryopsida</taxon>
        <taxon>Funariidae</taxon>
        <taxon>Funariales</taxon>
        <taxon>Funariaceae</taxon>
        <taxon>Physcomitrium</taxon>
    </lineage>
</organism>
<feature type="compositionally biased region" description="Polar residues" evidence="1">
    <location>
        <begin position="209"/>
        <end position="218"/>
    </location>
</feature>
<dbReference type="AlphaFoldDB" id="A0A2K1L6F6"/>
<keyword evidence="4" id="KW-1185">Reference proteome</keyword>
<protein>
    <recommendedName>
        <fullName evidence="5">Arf-GAP domain-containing protein</fullName>
    </recommendedName>
</protein>
<reference evidence="3" key="3">
    <citation type="submission" date="2020-12" db="UniProtKB">
        <authorList>
            <consortium name="EnsemblPlants"/>
        </authorList>
    </citation>
    <scope>IDENTIFICATION</scope>
</reference>
<dbReference type="InterPro" id="IPR037278">
    <property type="entry name" value="ARFGAP/RecO"/>
</dbReference>